<dbReference type="FunFam" id="3.40.50.1820:FF:000121">
    <property type="entry name" value="Carboxypeptidase D"/>
    <property type="match status" value="1"/>
</dbReference>
<comment type="caution">
    <text evidence="22">The sequence shown here is derived from an EMBL/GenBank/DDBJ whole genome shotgun (WGS) entry which is preliminary data.</text>
</comment>
<dbReference type="GO" id="GO:0006508">
    <property type="term" value="P:proteolysis"/>
    <property type="evidence" value="ECO:0007669"/>
    <property type="project" value="UniProtKB-KW"/>
</dbReference>
<protein>
    <recommendedName>
        <fullName evidence="17">Pheromone-processing carboxypeptidase KEX1</fullName>
        <ecNumber evidence="15">3.4.16.6</ecNumber>
    </recommendedName>
    <alternativeName>
        <fullName evidence="18">Carboxypeptidase D</fullName>
    </alternativeName>
    <alternativeName>
        <fullName evidence="16">Pheromone-processing carboxypeptidase kex1</fullName>
    </alternativeName>
</protein>
<feature type="region of interest" description="Disordered" evidence="19">
    <location>
        <begin position="471"/>
        <end position="515"/>
    </location>
</feature>
<dbReference type="GO" id="GO:0005802">
    <property type="term" value="C:trans-Golgi network"/>
    <property type="evidence" value="ECO:0007669"/>
    <property type="project" value="TreeGrafter"/>
</dbReference>
<feature type="region of interest" description="Disordered" evidence="19">
    <location>
        <begin position="555"/>
        <end position="660"/>
    </location>
</feature>
<dbReference type="PANTHER" id="PTHR11802:SF190">
    <property type="entry name" value="PHEROMONE-PROCESSING CARBOXYPEPTIDASE KEX1"/>
    <property type="match status" value="1"/>
</dbReference>
<dbReference type="RefSeq" id="XP_016645006.1">
    <property type="nucleotide sequence ID" value="XM_016785630.1"/>
</dbReference>
<dbReference type="Proteomes" id="UP000028545">
    <property type="component" value="Unassembled WGS sequence"/>
</dbReference>
<keyword evidence="9" id="KW-0378">Hydrolase</keyword>
<evidence type="ECO:0000256" key="10">
    <source>
        <dbReference type="ARBA" id="ARBA00022989"/>
    </source>
</evidence>
<evidence type="ECO:0000256" key="5">
    <source>
        <dbReference type="ARBA" id="ARBA00022670"/>
    </source>
</evidence>
<dbReference type="PRINTS" id="PR00724">
    <property type="entry name" value="CRBOXYPTASEC"/>
</dbReference>
<dbReference type="OrthoDB" id="443318at2759"/>
<evidence type="ECO:0000256" key="4">
    <source>
        <dbReference type="ARBA" id="ARBA00022645"/>
    </source>
</evidence>
<keyword evidence="13" id="KW-0325">Glycoprotein</keyword>
<dbReference type="GO" id="GO:0006915">
    <property type="term" value="P:apoptotic process"/>
    <property type="evidence" value="ECO:0007669"/>
    <property type="project" value="UniProtKB-KW"/>
</dbReference>
<comment type="similarity">
    <text evidence="3">Belongs to the peptidase S10 family.</text>
</comment>
<feature type="transmembrane region" description="Helical" evidence="20">
    <location>
        <begin position="529"/>
        <end position="546"/>
    </location>
</feature>
<feature type="chain" id="PRO_5001775511" description="Pheromone-processing carboxypeptidase KEX1" evidence="21">
    <location>
        <begin position="29"/>
        <end position="660"/>
    </location>
</feature>
<dbReference type="GeneID" id="27721740"/>
<dbReference type="KEGG" id="sapo:SAPIO_CDS2668"/>
<keyword evidence="4 22" id="KW-0121">Carboxypeptidase</keyword>
<gene>
    <name evidence="22" type="ORF">SAPIO_CDS2668</name>
</gene>
<evidence type="ECO:0000256" key="13">
    <source>
        <dbReference type="ARBA" id="ARBA00023180"/>
    </source>
</evidence>
<dbReference type="PANTHER" id="PTHR11802">
    <property type="entry name" value="SERINE PROTEASE FAMILY S10 SERINE CARBOXYPEPTIDASE"/>
    <property type="match status" value="1"/>
</dbReference>
<organism evidence="22 23">
    <name type="scientific">Pseudallescheria apiosperma</name>
    <name type="common">Scedosporium apiospermum</name>
    <dbReference type="NCBI Taxonomy" id="563466"/>
    <lineage>
        <taxon>Eukaryota</taxon>
        <taxon>Fungi</taxon>
        <taxon>Dikarya</taxon>
        <taxon>Ascomycota</taxon>
        <taxon>Pezizomycotina</taxon>
        <taxon>Sordariomycetes</taxon>
        <taxon>Hypocreomycetidae</taxon>
        <taxon>Microascales</taxon>
        <taxon>Microascaceae</taxon>
        <taxon>Scedosporium</taxon>
    </lineage>
</organism>
<evidence type="ECO:0000256" key="21">
    <source>
        <dbReference type="SAM" id="SignalP"/>
    </source>
</evidence>
<dbReference type="AlphaFoldDB" id="A0A084GCZ5"/>
<dbReference type="VEuPathDB" id="FungiDB:SAPIO_CDS2668"/>
<keyword evidence="11" id="KW-0333">Golgi apparatus</keyword>
<evidence type="ECO:0000256" key="11">
    <source>
        <dbReference type="ARBA" id="ARBA00023034"/>
    </source>
</evidence>
<keyword evidence="12 20" id="KW-0472">Membrane</keyword>
<evidence type="ECO:0000256" key="20">
    <source>
        <dbReference type="SAM" id="Phobius"/>
    </source>
</evidence>
<evidence type="ECO:0000256" key="14">
    <source>
        <dbReference type="ARBA" id="ARBA00037042"/>
    </source>
</evidence>
<dbReference type="GO" id="GO:0004185">
    <property type="term" value="F:serine-type carboxypeptidase activity"/>
    <property type="evidence" value="ECO:0007669"/>
    <property type="project" value="UniProtKB-EC"/>
</dbReference>
<dbReference type="InterPro" id="IPR001563">
    <property type="entry name" value="Peptidase_S10"/>
</dbReference>
<keyword evidence="8 21" id="KW-0732">Signal</keyword>
<evidence type="ECO:0000256" key="18">
    <source>
        <dbReference type="ARBA" id="ARBA00042717"/>
    </source>
</evidence>
<feature type="compositionally biased region" description="Low complexity" evidence="19">
    <location>
        <begin position="495"/>
        <end position="505"/>
    </location>
</feature>
<evidence type="ECO:0000256" key="15">
    <source>
        <dbReference type="ARBA" id="ARBA00038895"/>
    </source>
</evidence>
<evidence type="ECO:0000256" key="7">
    <source>
        <dbReference type="ARBA" id="ARBA00022703"/>
    </source>
</evidence>
<evidence type="ECO:0000313" key="23">
    <source>
        <dbReference type="Proteomes" id="UP000028545"/>
    </source>
</evidence>
<keyword evidence="5" id="KW-0645">Protease</keyword>
<accession>A0A084GCZ5</accession>
<proteinExistence type="inferred from homology"/>
<dbReference type="EMBL" id="JOWA01000086">
    <property type="protein sequence ID" value="KEZ45207.1"/>
    <property type="molecule type" value="Genomic_DNA"/>
</dbReference>
<evidence type="ECO:0000256" key="3">
    <source>
        <dbReference type="ARBA" id="ARBA00009431"/>
    </source>
</evidence>
<comment type="catalytic activity">
    <reaction evidence="1">
        <text>Preferential release of a C-terminal arginine or lysine residue.</text>
        <dbReference type="EC" id="3.4.16.6"/>
    </reaction>
</comment>
<keyword evidence="7" id="KW-0053">Apoptosis</keyword>
<keyword evidence="6 20" id="KW-0812">Transmembrane</keyword>
<comment type="subcellular location">
    <subcellularLocation>
        <location evidence="2">Golgi apparatus</location>
        <location evidence="2">trans-Golgi network membrane</location>
        <topology evidence="2">Single-pass type I membrane protein</topology>
    </subcellularLocation>
</comment>
<evidence type="ECO:0000256" key="6">
    <source>
        <dbReference type="ARBA" id="ARBA00022692"/>
    </source>
</evidence>
<dbReference type="EC" id="3.4.16.6" evidence="15"/>
<evidence type="ECO:0000256" key="9">
    <source>
        <dbReference type="ARBA" id="ARBA00022801"/>
    </source>
</evidence>
<evidence type="ECO:0000256" key="1">
    <source>
        <dbReference type="ARBA" id="ARBA00001003"/>
    </source>
</evidence>
<keyword evidence="10 20" id="KW-1133">Transmembrane helix</keyword>
<evidence type="ECO:0000256" key="2">
    <source>
        <dbReference type="ARBA" id="ARBA00004393"/>
    </source>
</evidence>
<name>A0A084GCZ5_PSEDA</name>
<evidence type="ECO:0000313" key="22">
    <source>
        <dbReference type="EMBL" id="KEZ45207.1"/>
    </source>
</evidence>
<dbReference type="InterPro" id="IPR029058">
    <property type="entry name" value="AB_hydrolase_fold"/>
</dbReference>
<feature type="signal peptide" evidence="21">
    <location>
        <begin position="1"/>
        <end position="28"/>
    </location>
</feature>
<sequence length="660" mass="73176">MKSRPSVSALRRLGAAVTALSLPALVLGQSAADYFVQNLPGAPAEPPIKMHAGHIEITPETNGNLFFWHFQNQHIANKQRTVIWLNGGPGCSSEDGALMEIGPYRVNDDLTLSYNEGSWSEFANLLFVDNPVGTGYSFVSTNSYVTELTEMANQFVTFLEKYFAIFPEYEQDDIYFAGESYAGQHIPYIAKAILDRNKKPATRSPWNVKGLLIGNGWIAPKEQYESYLQFSYARDLIKKDSSDAEKLQQQWRICESRIATDPGRVDYAECETILRNILEMTTDLNPKGQKQCYNMYDIRLKDLYPACGMNWPPDLKNVEPYLRHKDVVAALHVNSHKSSGWTECSNGVGRAFQNRESNASAELLPEILAEVPILLFSGADDLICNHVGTEAFIGNLEWNGGKGFEVTPGTWAPRRDWTFEGELAGFWQEARNLTYVLFYNASHMVPFDQSRRSRDMLDRFMGVDISSIGGKATDSRLDGEKGPQTSVPPVKKPADSSSSSPASSPETDDEQEKAIQDAKWQAYRRSGEIVLVLASVGFCVWGYYVWRERRKRRGYRGLETNPGGPVGGAPRRRGGAGGAAASGLEAFRTRRGGGRERDVEAGDFDESELDELHLVTPTEAKDRYSIGGDSDEEEGENNGGGKEEKRGVEGSSASSASLER</sequence>
<reference evidence="22 23" key="1">
    <citation type="journal article" date="2014" name="Genome Announc.">
        <title>Draft genome sequence of the pathogenic fungus Scedosporium apiospermum.</title>
        <authorList>
            <person name="Vandeputte P."/>
            <person name="Ghamrawi S."/>
            <person name="Rechenmann M."/>
            <person name="Iltis A."/>
            <person name="Giraud S."/>
            <person name="Fleury M."/>
            <person name="Thornton C."/>
            <person name="Delhaes L."/>
            <person name="Meyer W."/>
            <person name="Papon N."/>
            <person name="Bouchara J.P."/>
        </authorList>
    </citation>
    <scope>NUCLEOTIDE SEQUENCE [LARGE SCALE GENOMIC DNA]</scope>
    <source>
        <strain evidence="22 23">IHEM 14462</strain>
    </source>
</reference>
<dbReference type="Gene3D" id="3.40.50.1820">
    <property type="entry name" value="alpha/beta hydrolase"/>
    <property type="match status" value="1"/>
</dbReference>
<evidence type="ECO:0000256" key="17">
    <source>
        <dbReference type="ARBA" id="ARBA00040628"/>
    </source>
</evidence>
<evidence type="ECO:0000256" key="16">
    <source>
        <dbReference type="ARBA" id="ARBA00040403"/>
    </source>
</evidence>
<keyword evidence="23" id="KW-1185">Reference proteome</keyword>
<dbReference type="Pfam" id="PF00450">
    <property type="entry name" value="Peptidase_S10"/>
    <property type="match status" value="1"/>
</dbReference>
<evidence type="ECO:0000256" key="19">
    <source>
        <dbReference type="SAM" id="MobiDB-lite"/>
    </source>
</evidence>
<dbReference type="SUPFAM" id="SSF53474">
    <property type="entry name" value="alpha/beta-Hydrolases"/>
    <property type="match status" value="1"/>
</dbReference>
<dbReference type="OMA" id="EMADQFV"/>
<evidence type="ECO:0000256" key="12">
    <source>
        <dbReference type="ARBA" id="ARBA00023136"/>
    </source>
</evidence>
<dbReference type="HOGENOM" id="CLU_008523_11_0_1"/>
<evidence type="ECO:0000256" key="8">
    <source>
        <dbReference type="ARBA" id="ARBA00022729"/>
    </source>
</evidence>
<comment type="function">
    <text evidence="14">Protease with a carboxypeptidase B-like function involved in the C-terminal processing of the lysine and arginine residues from protein precursors. Promotes cell fusion and is involved in the programmed cell death.</text>
</comment>